<comment type="caution">
    <text evidence="1">The sequence shown here is derived from an EMBL/GenBank/DDBJ whole genome shotgun (WGS) entry which is preliminary data.</text>
</comment>
<sequence>MKSVITPLLAAGLLVTFGAAGAPAPIALAIFDFELEDFSPTEATESIAPADAAHLAKVTRTVRQLLAESGRYKLIDVASADAPAAKTHTLRDCDGCEAEIALKLGAQQSLVGVVSRISRTEYVVRFHVRDARTGAVVANGDSGLRMGADYSWDRGAASLLKDQLLATAPKR</sequence>
<dbReference type="RefSeq" id="WP_203169916.1">
    <property type="nucleotide sequence ID" value="NZ_JAEVLS010000006.1"/>
</dbReference>
<evidence type="ECO:0000313" key="1">
    <source>
        <dbReference type="EMBL" id="MBM0107801.1"/>
    </source>
</evidence>
<name>A0ABS1X3K5_9GAMM</name>
<protein>
    <submittedName>
        <fullName evidence="1">DUF3280 domain-containing protein</fullName>
    </submittedName>
</protein>
<accession>A0ABS1X3K5</accession>
<dbReference type="EMBL" id="JAEVLS010000006">
    <property type="protein sequence ID" value="MBM0107801.1"/>
    <property type="molecule type" value="Genomic_DNA"/>
</dbReference>
<dbReference type="InterPro" id="IPR021698">
    <property type="entry name" value="DUF3280"/>
</dbReference>
<organism evidence="1 2">
    <name type="scientific">Steroidobacter gossypii</name>
    <dbReference type="NCBI Taxonomy" id="2805490"/>
    <lineage>
        <taxon>Bacteria</taxon>
        <taxon>Pseudomonadati</taxon>
        <taxon>Pseudomonadota</taxon>
        <taxon>Gammaproteobacteria</taxon>
        <taxon>Steroidobacterales</taxon>
        <taxon>Steroidobacteraceae</taxon>
        <taxon>Steroidobacter</taxon>
    </lineage>
</organism>
<dbReference type="Pfam" id="PF11684">
    <property type="entry name" value="DUF3280"/>
    <property type="match status" value="1"/>
</dbReference>
<dbReference type="Proteomes" id="UP000661077">
    <property type="component" value="Unassembled WGS sequence"/>
</dbReference>
<gene>
    <name evidence="1" type="ORF">JM946_23955</name>
</gene>
<keyword evidence="2" id="KW-1185">Reference proteome</keyword>
<evidence type="ECO:0000313" key="2">
    <source>
        <dbReference type="Proteomes" id="UP000661077"/>
    </source>
</evidence>
<proteinExistence type="predicted"/>
<reference evidence="1 2" key="1">
    <citation type="journal article" date="2021" name="Int. J. Syst. Evol. Microbiol.">
        <title>Steroidobacter gossypii sp. nov., isolated from soil of cotton cropping field.</title>
        <authorList>
            <person name="Huang R."/>
            <person name="Yang S."/>
            <person name="Zhen C."/>
            <person name="Liu W."/>
        </authorList>
    </citation>
    <scope>NUCLEOTIDE SEQUENCE [LARGE SCALE GENOMIC DNA]</scope>
    <source>
        <strain evidence="1 2">S1-65</strain>
    </source>
</reference>